<evidence type="ECO:0000313" key="2">
    <source>
        <dbReference type="EMBL" id="RYR47720.1"/>
    </source>
</evidence>
<organism evidence="2 3">
    <name type="scientific">Arachis hypogaea</name>
    <name type="common">Peanut</name>
    <dbReference type="NCBI Taxonomy" id="3818"/>
    <lineage>
        <taxon>Eukaryota</taxon>
        <taxon>Viridiplantae</taxon>
        <taxon>Streptophyta</taxon>
        <taxon>Embryophyta</taxon>
        <taxon>Tracheophyta</taxon>
        <taxon>Spermatophyta</taxon>
        <taxon>Magnoliopsida</taxon>
        <taxon>eudicotyledons</taxon>
        <taxon>Gunneridae</taxon>
        <taxon>Pentapetalae</taxon>
        <taxon>rosids</taxon>
        <taxon>fabids</taxon>
        <taxon>Fabales</taxon>
        <taxon>Fabaceae</taxon>
        <taxon>Papilionoideae</taxon>
        <taxon>50 kb inversion clade</taxon>
        <taxon>dalbergioids sensu lato</taxon>
        <taxon>Dalbergieae</taxon>
        <taxon>Pterocarpus clade</taxon>
        <taxon>Arachis</taxon>
    </lineage>
</organism>
<keyword evidence="1" id="KW-0175">Coiled coil</keyword>
<keyword evidence="3" id="KW-1185">Reference proteome</keyword>
<dbReference type="InterPro" id="IPR004252">
    <property type="entry name" value="Probable_transposase_24"/>
</dbReference>
<name>A0A445C9W4_ARAHY</name>
<dbReference type="AlphaFoldDB" id="A0A445C9W4"/>
<gene>
    <name evidence="2" type="ORF">Ahy_A07g033675</name>
</gene>
<proteinExistence type="predicted"/>
<reference evidence="2 3" key="1">
    <citation type="submission" date="2019-01" db="EMBL/GenBank/DDBJ databases">
        <title>Sequencing of cultivated peanut Arachis hypogaea provides insights into genome evolution and oil improvement.</title>
        <authorList>
            <person name="Chen X."/>
        </authorList>
    </citation>
    <scope>NUCLEOTIDE SEQUENCE [LARGE SCALE GENOMIC DNA]</scope>
    <source>
        <strain evidence="3">cv. Fuhuasheng</strain>
        <tissue evidence="2">Leaves</tissue>
    </source>
</reference>
<protein>
    <submittedName>
        <fullName evidence="2">Uncharacterized protein</fullName>
    </submittedName>
</protein>
<feature type="coiled-coil region" evidence="1">
    <location>
        <begin position="194"/>
        <end position="221"/>
    </location>
</feature>
<evidence type="ECO:0000256" key="1">
    <source>
        <dbReference type="SAM" id="Coils"/>
    </source>
</evidence>
<dbReference type="EMBL" id="SDMP01000007">
    <property type="protein sequence ID" value="RYR47720.1"/>
    <property type="molecule type" value="Genomic_DNA"/>
</dbReference>
<dbReference type="Proteomes" id="UP000289738">
    <property type="component" value="Chromosome A07"/>
</dbReference>
<evidence type="ECO:0000313" key="3">
    <source>
        <dbReference type="Proteomes" id="UP000289738"/>
    </source>
</evidence>
<sequence length="231" mass="26458">MGDSWRLQQMLEDVHEGQDHLTIWLRLKIKKAMLVHWKTEEGFRHQHLTNRANRTSARSSKYTSGSGTFMKTKAKLSTSLDREATLAETFKYTHTVKENKARFADQGSQDHYRLEAPTQQSQQSGEDADGSAASVIDPNAVWHETTSAPYKNRVYGLDSFFVSSLRTSTLRPSSISATSRAVEPEEGVDLRLQVHELTRSLQQQAQELNDYRERYQEILTRVTNTDDLRPE</sequence>
<comment type="caution">
    <text evidence="2">The sequence shown here is derived from an EMBL/GenBank/DDBJ whole genome shotgun (WGS) entry which is preliminary data.</text>
</comment>
<dbReference type="Pfam" id="PF03004">
    <property type="entry name" value="Transposase_24"/>
    <property type="match status" value="1"/>
</dbReference>
<accession>A0A445C9W4</accession>